<sequence>MQSTILLALGLSLITYQVLSADLKQAVVGCSTLDHQTCDELCKQDNYCAAATSTSLQPMDLSVRISNATAWTFAKEREPKADTAIHNPAQSRHAAHRSVNASRLYPTRINLDAISIIAMISFKC</sequence>
<name>A0AA39GX53_9BILA</name>
<keyword evidence="3" id="KW-1185">Reference proteome</keyword>
<feature type="chain" id="PRO_5041270304" description="Apple domain-containing protein" evidence="1">
    <location>
        <begin position="21"/>
        <end position="124"/>
    </location>
</feature>
<dbReference type="EMBL" id="JAUCMV010000005">
    <property type="protein sequence ID" value="KAK0395182.1"/>
    <property type="molecule type" value="Genomic_DNA"/>
</dbReference>
<feature type="signal peptide" evidence="1">
    <location>
        <begin position="1"/>
        <end position="20"/>
    </location>
</feature>
<comment type="caution">
    <text evidence="2">The sequence shown here is derived from an EMBL/GenBank/DDBJ whole genome shotgun (WGS) entry which is preliminary data.</text>
</comment>
<proteinExistence type="predicted"/>
<dbReference type="AlphaFoldDB" id="A0AA39GX53"/>
<gene>
    <name evidence="2" type="ORF">QR680_001159</name>
</gene>
<evidence type="ECO:0000313" key="3">
    <source>
        <dbReference type="Proteomes" id="UP001175271"/>
    </source>
</evidence>
<organism evidence="2 3">
    <name type="scientific">Steinernema hermaphroditum</name>
    <dbReference type="NCBI Taxonomy" id="289476"/>
    <lineage>
        <taxon>Eukaryota</taxon>
        <taxon>Metazoa</taxon>
        <taxon>Ecdysozoa</taxon>
        <taxon>Nematoda</taxon>
        <taxon>Chromadorea</taxon>
        <taxon>Rhabditida</taxon>
        <taxon>Tylenchina</taxon>
        <taxon>Panagrolaimomorpha</taxon>
        <taxon>Strongyloidoidea</taxon>
        <taxon>Steinernematidae</taxon>
        <taxon>Steinernema</taxon>
    </lineage>
</organism>
<evidence type="ECO:0000313" key="2">
    <source>
        <dbReference type="EMBL" id="KAK0395182.1"/>
    </source>
</evidence>
<accession>A0AA39GX53</accession>
<reference evidence="2" key="1">
    <citation type="submission" date="2023-06" db="EMBL/GenBank/DDBJ databases">
        <title>Genomic analysis of the entomopathogenic nematode Steinernema hermaphroditum.</title>
        <authorList>
            <person name="Schwarz E.M."/>
            <person name="Heppert J.K."/>
            <person name="Baniya A."/>
            <person name="Schwartz H.T."/>
            <person name="Tan C.-H."/>
            <person name="Antoshechkin I."/>
            <person name="Sternberg P.W."/>
            <person name="Goodrich-Blair H."/>
            <person name="Dillman A.R."/>
        </authorList>
    </citation>
    <scope>NUCLEOTIDE SEQUENCE</scope>
    <source>
        <strain evidence="2">PS9179</strain>
        <tissue evidence="2">Whole animal</tissue>
    </source>
</reference>
<dbReference type="Proteomes" id="UP001175271">
    <property type="component" value="Unassembled WGS sequence"/>
</dbReference>
<evidence type="ECO:0008006" key="4">
    <source>
        <dbReference type="Google" id="ProtNLM"/>
    </source>
</evidence>
<evidence type="ECO:0000256" key="1">
    <source>
        <dbReference type="SAM" id="SignalP"/>
    </source>
</evidence>
<keyword evidence="1" id="KW-0732">Signal</keyword>
<protein>
    <recommendedName>
        <fullName evidence="4">Apple domain-containing protein</fullName>
    </recommendedName>
</protein>